<gene>
    <name evidence="2" type="ORF">A1Q1_05706</name>
</gene>
<dbReference type="GeneID" id="25989218"/>
<organism evidence="2 3">
    <name type="scientific">Trichosporon asahii var. asahii (strain ATCC 90039 / CBS 2479 / JCM 2466 / KCTC 7840 / NBRC 103889/ NCYC 2677 / UAMH 7654)</name>
    <name type="common">Yeast</name>
    <dbReference type="NCBI Taxonomy" id="1186058"/>
    <lineage>
        <taxon>Eukaryota</taxon>
        <taxon>Fungi</taxon>
        <taxon>Dikarya</taxon>
        <taxon>Basidiomycota</taxon>
        <taxon>Agaricomycotina</taxon>
        <taxon>Tremellomycetes</taxon>
        <taxon>Trichosporonales</taxon>
        <taxon>Trichosporonaceae</taxon>
        <taxon>Trichosporon</taxon>
    </lineage>
</organism>
<name>J5Q6U6_TRIAS</name>
<dbReference type="RefSeq" id="XP_014176390.1">
    <property type="nucleotide sequence ID" value="XM_014320915.1"/>
</dbReference>
<comment type="caution">
    <text evidence="2">The sequence shown here is derived from an EMBL/GenBank/DDBJ whole genome shotgun (WGS) entry which is preliminary data.</text>
</comment>
<evidence type="ECO:0000313" key="2">
    <source>
        <dbReference type="EMBL" id="EJT45793.1"/>
    </source>
</evidence>
<dbReference type="KEGG" id="tasa:A1Q1_05706"/>
<dbReference type="VEuPathDB" id="FungiDB:A1Q1_05706"/>
<feature type="region of interest" description="Disordered" evidence="1">
    <location>
        <begin position="62"/>
        <end position="100"/>
    </location>
</feature>
<evidence type="ECO:0000313" key="3">
    <source>
        <dbReference type="Proteomes" id="UP000002748"/>
    </source>
</evidence>
<feature type="compositionally biased region" description="Polar residues" evidence="1">
    <location>
        <begin position="73"/>
        <end position="92"/>
    </location>
</feature>
<reference evidence="2 3" key="1">
    <citation type="journal article" date="2012" name="Eukaryot. Cell">
        <title>Draft genome sequence of CBS 2479, the standard type strain of Trichosporon asahii.</title>
        <authorList>
            <person name="Yang R.Y."/>
            <person name="Li H.T."/>
            <person name="Zhu H."/>
            <person name="Zhou G.P."/>
            <person name="Wang M."/>
            <person name="Wang L."/>
        </authorList>
    </citation>
    <scope>NUCLEOTIDE SEQUENCE [LARGE SCALE GENOMIC DNA]</scope>
    <source>
        <strain evidence="3">ATCC 90039 / CBS 2479 / JCM 2466 / KCTC 7840 / NCYC 2677 / UAMH 7654</strain>
    </source>
</reference>
<proteinExistence type="predicted"/>
<dbReference type="AlphaFoldDB" id="J5Q6U6"/>
<sequence length="194" mass="20938">MLALRQNLRLAVRPARTLSAARGYVTRREVAEEIKEDKEGWTENTERGSALVTVTTVARGARGARAQPGSHLSPPNANAQDTESEANVTADNSDAPAKPNERLVEETIEKIDGKHHGGKGELRVSLRGRASSRQAASVDESLDFALGRASDIINCEHFVRARSLGQLRIEIGDRTTAAMPQATTPPPFHSPQTA</sequence>
<evidence type="ECO:0000256" key="1">
    <source>
        <dbReference type="SAM" id="MobiDB-lite"/>
    </source>
</evidence>
<protein>
    <submittedName>
        <fullName evidence="2">Uncharacterized protein</fullName>
    </submittedName>
</protein>
<accession>J5Q6U6</accession>
<dbReference type="Proteomes" id="UP000002748">
    <property type="component" value="Unassembled WGS sequence"/>
</dbReference>
<dbReference type="HOGENOM" id="CLU_1403350_0_0_1"/>
<dbReference type="EMBL" id="ALBS01000321">
    <property type="protein sequence ID" value="EJT45793.1"/>
    <property type="molecule type" value="Genomic_DNA"/>
</dbReference>